<accession>V5I762</accession>
<gene>
    <name evidence="2" type="primary">RME6</name>
</gene>
<dbReference type="InterPro" id="IPR051248">
    <property type="entry name" value="UPF0507/Ank_repeat_27"/>
</dbReference>
<dbReference type="InterPro" id="IPR003123">
    <property type="entry name" value="VPS9"/>
</dbReference>
<dbReference type="GO" id="GO:0005085">
    <property type="term" value="F:guanyl-nucleotide exchange factor activity"/>
    <property type="evidence" value="ECO:0007669"/>
    <property type="project" value="TreeGrafter"/>
</dbReference>
<dbReference type="GO" id="GO:0045022">
    <property type="term" value="P:early endosome to late endosome transport"/>
    <property type="evidence" value="ECO:0007669"/>
    <property type="project" value="TreeGrafter"/>
</dbReference>
<dbReference type="AlphaFoldDB" id="V5I762"/>
<dbReference type="SUPFAM" id="SSF109993">
    <property type="entry name" value="VPS9 domain"/>
    <property type="match status" value="1"/>
</dbReference>
<dbReference type="GO" id="GO:0000149">
    <property type="term" value="F:SNARE binding"/>
    <property type="evidence" value="ECO:0007669"/>
    <property type="project" value="TreeGrafter"/>
</dbReference>
<dbReference type="InterPro" id="IPR037191">
    <property type="entry name" value="VPS9_dom_sf"/>
</dbReference>
<evidence type="ECO:0000313" key="2">
    <source>
        <dbReference type="EMBL" id="JAB61476.1"/>
    </source>
</evidence>
<dbReference type="GO" id="GO:0005886">
    <property type="term" value="C:plasma membrane"/>
    <property type="evidence" value="ECO:0007669"/>
    <property type="project" value="TreeGrafter"/>
</dbReference>
<organism evidence="2">
    <name type="scientific">Anoplophora glabripennis</name>
    <name type="common">Asian longhorn beetle</name>
    <name type="synonym">Anoplophora nobilis</name>
    <dbReference type="NCBI Taxonomy" id="217634"/>
    <lineage>
        <taxon>Eukaryota</taxon>
        <taxon>Metazoa</taxon>
        <taxon>Ecdysozoa</taxon>
        <taxon>Arthropoda</taxon>
        <taxon>Hexapoda</taxon>
        <taxon>Insecta</taxon>
        <taxon>Pterygota</taxon>
        <taxon>Neoptera</taxon>
        <taxon>Endopterygota</taxon>
        <taxon>Coleoptera</taxon>
        <taxon>Polyphaga</taxon>
        <taxon>Cucujiformia</taxon>
        <taxon>Chrysomeloidea</taxon>
        <taxon>Cerambycidae</taxon>
        <taxon>Lamiinae</taxon>
        <taxon>Lamiini</taxon>
        <taxon>Anoplophora</taxon>
    </lineage>
</organism>
<dbReference type="Pfam" id="PF02204">
    <property type="entry name" value="VPS9"/>
    <property type="match status" value="1"/>
</dbReference>
<keyword evidence="2" id="KW-0675">Receptor</keyword>
<proteinExistence type="predicted"/>
<protein>
    <submittedName>
        <fullName evidence="2">Receptor-mediated endocytosis protein 6</fullName>
    </submittedName>
</protein>
<reference evidence="2" key="1">
    <citation type="submission" date="2013-07" db="EMBL/GenBank/DDBJ databases">
        <title>Midgut Transcriptome Profiling of Anoplphora glabripennis, a Lignocellulose Degrading, Wood-Boring Cerambycid.</title>
        <authorList>
            <person name="Scully E.D."/>
            <person name="Hoover K."/>
            <person name="Carlson J.E."/>
            <person name="Tien M."/>
            <person name="Geib S.M."/>
        </authorList>
    </citation>
    <scope>NUCLEOTIDE SEQUENCE</scope>
</reference>
<dbReference type="GO" id="GO:0097422">
    <property type="term" value="C:tubular endosome"/>
    <property type="evidence" value="ECO:0007669"/>
    <property type="project" value="TreeGrafter"/>
</dbReference>
<dbReference type="Gene3D" id="1.20.1050.80">
    <property type="entry name" value="VPS9 domain"/>
    <property type="match status" value="1"/>
</dbReference>
<evidence type="ECO:0000259" key="1">
    <source>
        <dbReference type="PROSITE" id="PS51205"/>
    </source>
</evidence>
<name>V5I762_ANOGL</name>
<dbReference type="PANTHER" id="PTHR24170:SF1">
    <property type="entry name" value="DOMAIN PROTEIN, PUTATIVE (AFU_ORTHOLOGUE AFUA_1G09870)-RELATED"/>
    <property type="match status" value="1"/>
</dbReference>
<dbReference type="GO" id="GO:0030133">
    <property type="term" value="C:transport vesicle"/>
    <property type="evidence" value="ECO:0007669"/>
    <property type="project" value="TreeGrafter"/>
</dbReference>
<feature type="domain" description="VPS9" evidence="1">
    <location>
        <begin position="96"/>
        <end position="249"/>
    </location>
</feature>
<dbReference type="GO" id="GO:0005770">
    <property type="term" value="C:late endosome"/>
    <property type="evidence" value="ECO:0007669"/>
    <property type="project" value="TreeGrafter"/>
</dbReference>
<dbReference type="EMBL" id="GALX01006990">
    <property type="protein sequence ID" value="JAB61476.1"/>
    <property type="molecule type" value="Transcribed_RNA"/>
</dbReference>
<dbReference type="PANTHER" id="PTHR24170">
    <property type="entry name" value="ANKYRIN REPEAT DOMAIN-CONTAINING PROTEIN 27"/>
    <property type="match status" value="1"/>
</dbReference>
<dbReference type="GO" id="GO:0005769">
    <property type="term" value="C:early endosome"/>
    <property type="evidence" value="ECO:0007669"/>
    <property type="project" value="TreeGrafter"/>
</dbReference>
<sequence length="313" mass="35836">MDINSIWTLAGAINYLKSSSQNEHVLEKIKETIYSWNYRSEYDLESIRDDLNGIVEHVMTQHFKDKVDRELKLSISCVVYNEIYENLIPLIRGQFSKEDLYLYEKCTYLSKKNVSPGQFGCSVYNCLKFISAVVELSVLDTYKSPLEKINCLCSTYDMIYAELKLALVTIISKYSEKECEIPIINNEEVIPILMMVVIKSKLLYLWSNLFYIKFFAGDIIEENNGIRSILNIYETVILKIMTIEESCLNVGCDKIPTNLDVAETMAILSSEENLETEDHATLIGEGKKRLVSLITKATAEKNFVPLDVAKIFS</sequence>
<dbReference type="PROSITE" id="PS51205">
    <property type="entry name" value="VPS9"/>
    <property type="match status" value="1"/>
</dbReference>